<dbReference type="Pfam" id="PF02082">
    <property type="entry name" value="Rrf2"/>
    <property type="match status" value="1"/>
</dbReference>
<keyword evidence="2" id="KW-1185">Reference proteome</keyword>
<dbReference type="KEGG" id="cki:Calkr_0174"/>
<dbReference type="PANTHER" id="PTHR33221:SF2">
    <property type="entry name" value="TRANSCRIPTIONAL REGULATOR"/>
    <property type="match status" value="1"/>
</dbReference>
<evidence type="ECO:0000313" key="1">
    <source>
        <dbReference type="EMBL" id="ADQ39746.1"/>
    </source>
</evidence>
<dbReference type="Gene3D" id="1.10.10.10">
    <property type="entry name" value="Winged helix-like DNA-binding domain superfamily/Winged helix DNA-binding domain"/>
    <property type="match status" value="1"/>
</dbReference>
<dbReference type="PROSITE" id="PS01332">
    <property type="entry name" value="HTH_RRF2_1"/>
    <property type="match status" value="1"/>
</dbReference>
<dbReference type="EMBL" id="CP002326">
    <property type="protein sequence ID" value="ADQ39746.1"/>
    <property type="molecule type" value="Genomic_DNA"/>
</dbReference>
<reference evidence="1 2" key="2">
    <citation type="journal article" date="2011" name="J. Bacteriol.">
        <title>Complete genome sequences for the anaerobic, extremely thermophilic plant biomass-degrading bacteria Caldicellulosiruptor hydrothermalis, Caldicellulosiruptor kristjanssonii, Caldicellulosiruptor kronotskyensis, Caldicellulosiruptor owensenis, and Caldicellulosiruptor lactoaceticus.</title>
        <authorList>
            <person name="Blumer-Schuette S.E."/>
            <person name="Ozdemir I."/>
            <person name="Mistry D."/>
            <person name="Lucas S."/>
            <person name="Lapidus A."/>
            <person name="Cheng J.F."/>
            <person name="Goodwin L.A."/>
            <person name="Pitluck S."/>
            <person name="Land M.L."/>
            <person name="Hauser L.J."/>
            <person name="Woyke T."/>
            <person name="Mikhailova N."/>
            <person name="Pati A."/>
            <person name="Kyrpides N.C."/>
            <person name="Ivanova N."/>
            <person name="Detter J.C."/>
            <person name="Walston-Davenport K."/>
            <person name="Han S."/>
            <person name="Adams M.W."/>
            <person name="Kelly R.M."/>
        </authorList>
    </citation>
    <scope>NUCLEOTIDE SEQUENCE [LARGE SCALE GENOMIC DNA]</scope>
    <source>
        <strain evidence="2">ATCC 700853 / DSM 12137 / I77R1B</strain>
    </source>
</reference>
<dbReference type="HOGENOM" id="CLU_107144_1_3_9"/>
<name>E4S6I8_CALA7</name>
<accession>E4S6I8</accession>
<gene>
    <name evidence="1" type="ordered locus">Calkr_0174</name>
</gene>
<protein>
    <submittedName>
        <fullName evidence="1">Transcriptional regulator, BadM/Rrf2 family</fullName>
    </submittedName>
</protein>
<reference key="1">
    <citation type="submission" date="2010-11" db="EMBL/GenBank/DDBJ databases">
        <title>Complete sequence of chromosome of Caldicellulosiruptor kristjanssonii 177R1B.</title>
        <authorList>
            <consortium name="US DOE Joint Genome Institute"/>
            <person name="Lucas S."/>
            <person name="Copeland A."/>
            <person name="Lapidus A."/>
            <person name="Cheng J.-F."/>
            <person name="Bruce D."/>
            <person name="Goodwin L."/>
            <person name="Pitluck S."/>
            <person name="Davenport K."/>
            <person name="Detter J.C."/>
            <person name="Han C."/>
            <person name="Tapia R."/>
            <person name="Land M."/>
            <person name="Hauser L."/>
            <person name="Jeffries C."/>
            <person name="Kyrpides N."/>
            <person name="Ivanova N."/>
            <person name="Mikhailova N."/>
            <person name="Blumer-Schuette S.E."/>
            <person name="Kelly R.M."/>
            <person name="Woyke T."/>
        </authorList>
    </citation>
    <scope>NUCLEOTIDE SEQUENCE</scope>
    <source>
        <strain>177R1B</strain>
    </source>
</reference>
<sequence length="137" mass="15259">MKLTQAADYALRMVLHLSKKRGMVVEADTIAQEEKIPKRFLLKISRDLVKAGIIESVRGKNGGYTLAKKPEEITMKDVIIAVEGTLALTRCLYDPLACNKKATGYCAVHKAFCSVMEKVSDELEKYTFDKLVSMDGN</sequence>
<dbReference type="GO" id="GO:0005829">
    <property type="term" value="C:cytosol"/>
    <property type="evidence" value="ECO:0007669"/>
    <property type="project" value="TreeGrafter"/>
</dbReference>
<proteinExistence type="predicted"/>
<dbReference type="RefSeq" id="WP_013431595.1">
    <property type="nucleotide sequence ID" value="NC_014721.1"/>
</dbReference>
<dbReference type="STRING" id="632335.Calkr_0174"/>
<dbReference type="PANTHER" id="PTHR33221">
    <property type="entry name" value="WINGED HELIX-TURN-HELIX TRANSCRIPTIONAL REGULATOR, RRF2 FAMILY"/>
    <property type="match status" value="1"/>
</dbReference>
<dbReference type="AlphaFoldDB" id="E4S6I8"/>
<dbReference type="NCBIfam" id="TIGR00738">
    <property type="entry name" value="rrf2_super"/>
    <property type="match status" value="1"/>
</dbReference>
<organism evidence="1 2">
    <name type="scientific">Caldicellulosiruptor acetigenus (strain ATCC 700853 / DSM 12137 / I77R1B)</name>
    <name type="common">Caldicellulosiruptor kristjanssonii</name>
    <dbReference type="NCBI Taxonomy" id="632335"/>
    <lineage>
        <taxon>Bacteria</taxon>
        <taxon>Bacillati</taxon>
        <taxon>Bacillota</taxon>
        <taxon>Bacillota incertae sedis</taxon>
        <taxon>Caldicellulosiruptorales</taxon>
        <taxon>Caldicellulosiruptoraceae</taxon>
        <taxon>Caldicellulosiruptor</taxon>
    </lineage>
</organism>
<evidence type="ECO:0000313" key="2">
    <source>
        <dbReference type="Proteomes" id="UP000009256"/>
    </source>
</evidence>
<dbReference type="InterPro" id="IPR036388">
    <property type="entry name" value="WH-like_DNA-bd_sf"/>
</dbReference>
<dbReference type="Proteomes" id="UP000009256">
    <property type="component" value="Chromosome"/>
</dbReference>
<dbReference type="InterPro" id="IPR000944">
    <property type="entry name" value="Tscrpt_reg_Rrf2"/>
</dbReference>
<dbReference type="PROSITE" id="PS51197">
    <property type="entry name" value="HTH_RRF2_2"/>
    <property type="match status" value="1"/>
</dbReference>
<dbReference type="OrthoDB" id="9808360at2"/>
<dbReference type="eggNOG" id="COG1959">
    <property type="taxonomic scope" value="Bacteria"/>
</dbReference>
<dbReference type="GO" id="GO:0003700">
    <property type="term" value="F:DNA-binding transcription factor activity"/>
    <property type="evidence" value="ECO:0007669"/>
    <property type="project" value="TreeGrafter"/>
</dbReference>
<dbReference type="InterPro" id="IPR030489">
    <property type="entry name" value="TR_Rrf2-type_CS"/>
</dbReference>
<dbReference type="InterPro" id="IPR036390">
    <property type="entry name" value="WH_DNA-bd_sf"/>
</dbReference>
<dbReference type="SUPFAM" id="SSF46785">
    <property type="entry name" value="Winged helix' DNA-binding domain"/>
    <property type="match status" value="1"/>
</dbReference>